<keyword evidence="1" id="KW-0472">Membrane</keyword>
<reference evidence="2" key="2">
    <citation type="submission" date="2023-05" db="EMBL/GenBank/DDBJ databases">
        <authorList>
            <person name="Fouks B."/>
        </authorList>
    </citation>
    <scope>NUCLEOTIDE SEQUENCE</scope>
    <source>
        <strain evidence="2">Stay&amp;Tobe</strain>
        <tissue evidence="2">Testes</tissue>
    </source>
</reference>
<evidence type="ECO:0000256" key="1">
    <source>
        <dbReference type="SAM" id="Phobius"/>
    </source>
</evidence>
<name>A0AAD7ZSF6_DIPPU</name>
<dbReference type="Proteomes" id="UP001233999">
    <property type="component" value="Unassembled WGS sequence"/>
</dbReference>
<keyword evidence="3" id="KW-1185">Reference proteome</keyword>
<feature type="non-terminal residue" evidence="2">
    <location>
        <position position="62"/>
    </location>
</feature>
<dbReference type="EMBL" id="JASPKZ010007243">
    <property type="protein sequence ID" value="KAJ9585873.1"/>
    <property type="molecule type" value="Genomic_DNA"/>
</dbReference>
<comment type="caution">
    <text evidence="2">The sequence shown here is derived from an EMBL/GenBank/DDBJ whole genome shotgun (WGS) entry which is preliminary data.</text>
</comment>
<dbReference type="AlphaFoldDB" id="A0AAD7ZSF6"/>
<keyword evidence="1" id="KW-0812">Transmembrane</keyword>
<evidence type="ECO:0000313" key="2">
    <source>
        <dbReference type="EMBL" id="KAJ9585873.1"/>
    </source>
</evidence>
<feature type="transmembrane region" description="Helical" evidence="1">
    <location>
        <begin position="20"/>
        <end position="38"/>
    </location>
</feature>
<gene>
    <name evidence="2" type="ORF">L9F63_020486</name>
</gene>
<feature type="non-terminal residue" evidence="2">
    <location>
        <position position="1"/>
    </location>
</feature>
<accession>A0AAD7ZSF6</accession>
<reference evidence="2" key="1">
    <citation type="journal article" date="2023" name="IScience">
        <title>Live-bearing cockroach genome reveals convergent evolutionary mechanisms linked to viviparity in insects and beyond.</title>
        <authorList>
            <person name="Fouks B."/>
            <person name="Harrison M.C."/>
            <person name="Mikhailova A.A."/>
            <person name="Marchal E."/>
            <person name="English S."/>
            <person name="Carruthers M."/>
            <person name="Jennings E.C."/>
            <person name="Chiamaka E.L."/>
            <person name="Frigard R.A."/>
            <person name="Pippel M."/>
            <person name="Attardo G.M."/>
            <person name="Benoit J.B."/>
            <person name="Bornberg-Bauer E."/>
            <person name="Tobe S.S."/>
        </authorList>
    </citation>
    <scope>NUCLEOTIDE SEQUENCE</scope>
    <source>
        <strain evidence="2">Stay&amp;Tobe</strain>
    </source>
</reference>
<proteinExistence type="predicted"/>
<sequence>SVSDFVTFIKFLLYELWLKLIHTFVLIQIIISLCYMLLKYKDLDSRDYDDSEAIITSISLSL</sequence>
<keyword evidence="1" id="KW-1133">Transmembrane helix</keyword>
<organism evidence="2 3">
    <name type="scientific">Diploptera punctata</name>
    <name type="common">Pacific beetle cockroach</name>
    <dbReference type="NCBI Taxonomy" id="6984"/>
    <lineage>
        <taxon>Eukaryota</taxon>
        <taxon>Metazoa</taxon>
        <taxon>Ecdysozoa</taxon>
        <taxon>Arthropoda</taxon>
        <taxon>Hexapoda</taxon>
        <taxon>Insecta</taxon>
        <taxon>Pterygota</taxon>
        <taxon>Neoptera</taxon>
        <taxon>Polyneoptera</taxon>
        <taxon>Dictyoptera</taxon>
        <taxon>Blattodea</taxon>
        <taxon>Blaberoidea</taxon>
        <taxon>Blaberidae</taxon>
        <taxon>Diplopterinae</taxon>
        <taxon>Diploptera</taxon>
    </lineage>
</organism>
<protein>
    <submittedName>
        <fullName evidence="2">Uncharacterized protein</fullName>
    </submittedName>
</protein>
<evidence type="ECO:0000313" key="3">
    <source>
        <dbReference type="Proteomes" id="UP001233999"/>
    </source>
</evidence>